<comment type="caution">
    <text evidence="1">The sequence shown here is derived from an EMBL/GenBank/DDBJ whole genome shotgun (WGS) entry which is preliminary data.</text>
</comment>
<dbReference type="PaxDb" id="411902-CLOBOL_03335"/>
<name>A8RSI6_ENTBW</name>
<evidence type="ECO:0000313" key="2">
    <source>
        <dbReference type="Proteomes" id="UP000005396"/>
    </source>
</evidence>
<sequence>MAEHNSSQPVAILHGRNGLTLKLLLAVPSELVDAVLKVMSHAE</sequence>
<dbReference type="Proteomes" id="UP000005396">
    <property type="component" value="Unassembled WGS sequence"/>
</dbReference>
<evidence type="ECO:0000313" key="1">
    <source>
        <dbReference type="EMBL" id="EDP16567.1"/>
    </source>
</evidence>
<dbReference type="HOGENOM" id="CLU_3231695_0_0_9"/>
<reference evidence="1 2" key="2">
    <citation type="submission" date="2007-09" db="EMBL/GenBank/DDBJ databases">
        <title>Draft genome sequence of Clostridium bolteae (ATCC BAA-613).</title>
        <authorList>
            <person name="Sudarsanam P."/>
            <person name="Ley R."/>
            <person name="Guruge J."/>
            <person name="Turnbaugh P.J."/>
            <person name="Mahowald M."/>
            <person name="Liep D."/>
            <person name="Gordon J."/>
        </authorList>
    </citation>
    <scope>NUCLEOTIDE SEQUENCE [LARGE SCALE GENOMIC DNA]</scope>
    <source>
        <strain evidence="2">ATCC BAA-613 / DSM 15670 / CCUG 46953 / JCM 12243 / WAL 16351</strain>
    </source>
</reference>
<protein>
    <submittedName>
        <fullName evidence="1">Uncharacterized protein</fullName>
    </submittedName>
</protein>
<accession>A8RSI6</accession>
<proteinExistence type="predicted"/>
<reference evidence="1 2" key="1">
    <citation type="submission" date="2007-08" db="EMBL/GenBank/DDBJ databases">
        <authorList>
            <person name="Fulton L."/>
            <person name="Clifton S."/>
            <person name="Fulton B."/>
            <person name="Xu J."/>
            <person name="Minx P."/>
            <person name="Pepin K.H."/>
            <person name="Johnson M."/>
            <person name="Thiruvilangam P."/>
            <person name="Bhonagiri V."/>
            <person name="Nash W.E."/>
            <person name="Mardis E.R."/>
            <person name="Wilson R.K."/>
        </authorList>
    </citation>
    <scope>NUCLEOTIDE SEQUENCE [LARGE SCALE GENOMIC DNA]</scope>
    <source>
        <strain evidence="2">ATCC BAA-613 / DSM 15670 / CCUG 46953 / JCM 12243 / WAL 16351</strain>
    </source>
</reference>
<organism evidence="1 2">
    <name type="scientific">Enterocloster bolteae (strain ATCC BAA-613 / DSM 15670 / CCUG 46953 / JCM 12243 / WAL 16351)</name>
    <name type="common">Clostridium bolteae</name>
    <dbReference type="NCBI Taxonomy" id="411902"/>
    <lineage>
        <taxon>Bacteria</taxon>
        <taxon>Bacillati</taxon>
        <taxon>Bacillota</taxon>
        <taxon>Clostridia</taxon>
        <taxon>Lachnospirales</taxon>
        <taxon>Lachnospiraceae</taxon>
        <taxon>Enterocloster</taxon>
    </lineage>
</organism>
<dbReference type="EMBL" id="ABCC02000029">
    <property type="protein sequence ID" value="EDP16567.1"/>
    <property type="molecule type" value="Genomic_DNA"/>
</dbReference>
<dbReference type="AlphaFoldDB" id="A8RSI6"/>
<gene>
    <name evidence="1" type="ORF">CLOBOL_03335</name>
</gene>